<evidence type="ECO:0000313" key="8">
    <source>
        <dbReference type="EMBL" id="MFH4977030.1"/>
    </source>
</evidence>
<dbReference type="PRINTS" id="PR00205">
    <property type="entry name" value="CADHERIN"/>
</dbReference>
<dbReference type="Proteomes" id="UP001608902">
    <property type="component" value="Unassembled WGS sequence"/>
</dbReference>
<dbReference type="PROSITE" id="PS00232">
    <property type="entry name" value="CADHERIN_1"/>
    <property type="match status" value="1"/>
</dbReference>
<gene>
    <name evidence="8" type="ORF">AB6A40_003739</name>
</gene>
<dbReference type="InterPro" id="IPR015919">
    <property type="entry name" value="Cadherin-like_sf"/>
</dbReference>
<evidence type="ECO:0000256" key="1">
    <source>
        <dbReference type="ARBA" id="ARBA00004370"/>
    </source>
</evidence>
<dbReference type="AlphaFoldDB" id="A0ABD6EAG8"/>
<organism evidence="8 9">
    <name type="scientific">Gnathostoma spinigerum</name>
    <dbReference type="NCBI Taxonomy" id="75299"/>
    <lineage>
        <taxon>Eukaryota</taxon>
        <taxon>Metazoa</taxon>
        <taxon>Ecdysozoa</taxon>
        <taxon>Nematoda</taxon>
        <taxon>Chromadorea</taxon>
        <taxon>Rhabditida</taxon>
        <taxon>Spirurina</taxon>
        <taxon>Gnathostomatomorpha</taxon>
        <taxon>Gnathostomatoidea</taxon>
        <taxon>Gnathostomatidae</taxon>
        <taxon>Gnathostoma</taxon>
    </lineage>
</organism>
<feature type="signal peptide" evidence="6">
    <location>
        <begin position="1"/>
        <end position="18"/>
    </location>
</feature>
<dbReference type="InterPro" id="IPR002126">
    <property type="entry name" value="Cadherin-like_dom"/>
</dbReference>
<dbReference type="InterPro" id="IPR020894">
    <property type="entry name" value="Cadherin_CS"/>
</dbReference>
<evidence type="ECO:0000256" key="6">
    <source>
        <dbReference type="SAM" id="SignalP"/>
    </source>
</evidence>
<dbReference type="PANTHER" id="PTHR14139">
    <property type="entry name" value="CALSYNTENIN"/>
    <property type="match status" value="1"/>
</dbReference>
<dbReference type="CDD" id="cd11304">
    <property type="entry name" value="Cadherin_repeat"/>
    <property type="match status" value="2"/>
</dbReference>
<feature type="domain" description="Cadherin" evidence="7">
    <location>
        <begin position="139"/>
        <end position="262"/>
    </location>
</feature>
<comment type="subcellular location">
    <subcellularLocation>
        <location evidence="1">Membrane</location>
    </subcellularLocation>
</comment>
<dbReference type="PANTHER" id="PTHR14139:SF2">
    <property type="entry name" value="CALSYNTENIN-1"/>
    <property type="match status" value="1"/>
</dbReference>
<protein>
    <recommendedName>
        <fullName evidence="7">Cadherin domain-containing protein</fullName>
    </recommendedName>
</protein>
<dbReference type="PROSITE" id="PS50268">
    <property type="entry name" value="CADHERIN_2"/>
    <property type="match status" value="2"/>
</dbReference>
<keyword evidence="3 5" id="KW-0106">Calcium</keyword>
<evidence type="ECO:0000256" key="3">
    <source>
        <dbReference type="ARBA" id="ARBA00022837"/>
    </source>
</evidence>
<dbReference type="GO" id="GO:0005509">
    <property type="term" value="F:calcium ion binding"/>
    <property type="evidence" value="ECO:0007669"/>
    <property type="project" value="UniProtKB-UniRule"/>
</dbReference>
<keyword evidence="6" id="KW-0732">Signal</keyword>
<reference evidence="8 9" key="1">
    <citation type="submission" date="2024-08" db="EMBL/GenBank/DDBJ databases">
        <title>Gnathostoma spinigerum genome.</title>
        <authorList>
            <person name="Gonzalez-Bertolin B."/>
            <person name="Monzon S."/>
            <person name="Zaballos A."/>
            <person name="Jimenez P."/>
            <person name="Dekumyoy P."/>
            <person name="Varona S."/>
            <person name="Cuesta I."/>
            <person name="Sumanam S."/>
            <person name="Adisakwattana P."/>
            <person name="Gasser R.B."/>
            <person name="Hernandez-Gonzalez A."/>
            <person name="Young N.D."/>
            <person name="Perteguer M.J."/>
        </authorList>
    </citation>
    <scope>NUCLEOTIDE SEQUENCE [LARGE SCALE GENOMIC DNA]</scope>
    <source>
        <strain evidence="8">AL3</strain>
        <tissue evidence="8">Liver</tissue>
    </source>
</reference>
<keyword evidence="2" id="KW-0677">Repeat</keyword>
<dbReference type="SUPFAM" id="SSF49313">
    <property type="entry name" value="Cadherin-like"/>
    <property type="match status" value="1"/>
</dbReference>
<comment type="caution">
    <text evidence="8">The sequence shown here is derived from an EMBL/GenBank/DDBJ whole genome shotgun (WGS) entry which is preliminary data.</text>
</comment>
<keyword evidence="4" id="KW-0472">Membrane</keyword>
<feature type="chain" id="PRO_5044814640" description="Cadherin domain-containing protein" evidence="6">
    <location>
        <begin position="19"/>
        <end position="330"/>
    </location>
</feature>
<evidence type="ECO:0000256" key="2">
    <source>
        <dbReference type="ARBA" id="ARBA00022737"/>
    </source>
</evidence>
<dbReference type="Pfam" id="PF00028">
    <property type="entry name" value="Cadherin"/>
    <property type="match status" value="1"/>
</dbReference>
<evidence type="ECO:0000256" key="5">
    <source>
        <dbReference type="PROSITE-ProRule" id="PRU00043"/>
    </source>
</evidence>
<evidence type="ECO:0000256" key="4">
    <source>
        <dbReference type="ARBA" id="ARBA00023136"/>
    </source>
</evidence>
<proteinExistence type="predicted"/>
<keyword evidence="9" id="KW-1185">Reference proteome</keyword>
<evidence type="ECO:0000313" key="9">
    <source>
        <dbReference type="Proteomes" id="UP001608902"/>
    </source>
</evidence>
<feature type="domain" description="Cadherin" evidence="7">
    <location>
        <begin position="62"/>
        <end position="138"/>
    </location>
</feature>
<evidence type="ECO:0000259" key="7">
    <source>
        <dbReference type="PROSITE" id="PS50268"/>
    </source>
</evidence>
<accession>A0ABD6EAG8</accession>
<sequence length="330" mass="36883">MGNISLVLILLGAAFAFGRHHRAPVIDLGGADDLVGWLREDQNIVSITPELTIVEGTGPICRYELSSETSTDIPFEFEITDKVTGKAKLKVKDGRHLDCSTPQNHLFVYAVRCEDSAKSESVSLRVTVRDTNDHAPEFPKPWYTFNVDEGKLYPEIARIQATDKDCGHPYGQICRYEITNALNGFPFVIDEQGVLRNTEPLDYNQAKVYILTVVAHDCGMQKSKSTLITVNVRKACKDGVRGVMERINYGAGSGAKRIAPEASIETCAQSKSCTVKSIESVVRLRLDHLTHGCDRNSIFSEHIHKKFVFLFYSQYSSQQYLTDSTFSKTY</sequence>
<dbReference type="Gene3D" id="2.60.40.60">
    <property type="entry name" value="Cadherins"/>
    <property type="match status" value="2"/>
</dbReference>
<dbReference type="GO" id="GO:0016020">
    <property type="term" value="C:membrane"/>
    <property type="evidence" value="ECO:0007669"/>
    <property type="project" value="UniProtKB-SubCell"/>
</dbReference>
<dbReference type="FunFam" id="2.60.40.60:FF:000352">
    <property type="entry name" value="CAlSYntenin/Alcadein homolog"/>
    <property type="match status" value="1"/>
</dbReference>
<name>A0ABD6EAG8_9BILA</name>
<dbReference type="SMART" id="SM00112">
    <property type="entry name" value="CA"/>
    <property type="match status" value="2"/>
</dbReference>
<dbReference type="EMBL" id="JBGFUD010002009">
    <property type="protein sequence ID" value="MFH4977030.1"/>
    <property type="molecule type" value="Genomic_DNA"/>
</dbReference>